<dbReference type="GeneID" id="18472397"/>
<dbReference type="AlphaFoldDB" id="I4YB82"/>
<dbReference type="InterPro" id="IPR012389">
    <property type="entry name" value="Cyclin_P/U"/>
</dbReference>
<dbReference type="CDD" id="cd20558">
    <property type="entry name" value="CYCLIN_ScPCL7-like"/>
    <property type="match status" value="1"/>
</dbReference>
<dbReference type="eggNOG" id="KOG1674">
    <property type="taxonomic scope" value="Eukaryota"/>
</dbReference>
<accession>I4YB82</accession>
<comment type="similarity">
    <text evidence="2">Belongs to the cyclin family.</text>
</comment>
<dbReference type="GO" id="GO:0000307">
    <property type="term" value="C:cyclin-dependent protein kinase holoenzyme complex"/>
    <property type="evidence" value="ECO:0007669"/>
    <property type="project" value="TreeGrafter"/>
</dbReference>
<dbReference type="HOGENOM" id="CLU_057371_2_3_1"/>
<reference evidence="3 4" key="1">
    <citation type="journal article" date="2012" name="Fungal Genet. Biol.">
        <title>The genome of the xerotolerant mold Wallemia sebi reveals adaptations to osmotic stress and suggests cryptic sexual reproduction.</title>
        <authorList>
            <person name="Padamsee M."/>
            <person name="Kumar T.K.A."/>
            <person name="Riley R."/>
            <person name="Binder M."/>
            <person name="Boyd A."/>
            <person name="Calvo A.M."/>
            <person name="Furukawa K."/>
            <person name="Hesse C."/>
            <person name="Hohmann S."/>
            <person name="James T.Y."/>
            <person name="LaButti K."/>
            <person name="Lapidus A."/>
            <person name="Lindquist E."/>
            <person name="Lucas S."/>
            <person name="Miller K."/>
            <person name="Shantappa S."/>
            <person name="Grigoriev I.V."/>
            <person name="Hibbett D.S."/>
            <person name="McLaughlin D.J."/>
            <person name="Spatafora J.W."/>
            <person name="Aime M.C."/>
        </authorList>
    </citation>
    <scope>NUCLEOTIDE SEQUENCE [LARGE SCALE GENOMIC DNA]</scope>
    <source>
        <strain evidence="4">ATCC MYA-4683 / CBS 633.66</strain>
    </source>
</reference>
<dbReference type="FunCoup" id="I4YB82">
    <property type="interactions" value="24"/>
</dbReference>
<dbReference type="PANTHER" id="PTHR15615">
    <property type="match status" value="1"/>
</dbReference>
<evidence type="ECO:0000313" key="3">
    <source>
        <dbReference type="EMBL" id="EIM21224.1"/>
    </source>
</evidence>
<dbReference type="InterPro" id="IPR013922">
    <property type="entry name" value="Cyclin_PHO80-like"/>
</dbReference>
<protein>
    <recommendedName>
        <fullName evidence="2">Cyclin</fullName>
    </recommendedName>
</protein>
<dbReference type="GO" id="GO:0016538">
    <property type="term" value="F:cyclin-dependent protein serine/threonine kinase regulator activity"/>
    <property type="evidence" value="ECO:0007669"/>
    <property type="project" value="TreeGrafter"/>
</dbReference>
<dbReference type="STRING" id="671144.I4YB82"/>
<dbReference type="GO" id="GO:0005634">
    <property type="term" value="C:nucleus"/>
    <property type="evidence" value="ECO:0007669"/>
    <property type="project" value="TreeGrafter"/>
</dbReference>
<dbReference type="Proteomes" id="UP000005242">
    <property type="component" value="Unassembled WGS sequence"/>
</dbReference>
<evidence type="ECO:0000256" key="1">
    <source>
        <dbReference type="ARBA" id="ARBA00023127"/>
    </source>
</evidence>
<evidence type="ECO:0000256" key="2">
    <source>
        <dbReference type="PIRNR" id="PIRNR027110"/>
    </source>
</evidence>
<dbReference type="KEGG" id="wse:WALSEDRAFT_46712"/>
<dbReference type="GO" id="GO:0051301">
    <property type="term" value="P:cell division"/>
    <property type="evidence" value="ECO:0007669"/>
    <property type="project" value="UniProtKB-UniRule"/>
</dbReference>
<dbReference type="Gene3D" id="1.10.472.10">
    <property type="entry name" value="Cyclin-like"/>
    <property type="match status" value="1"/>
</dbReference>
<dbReference type="OMA" id="YENCSPC"/>
<name>I4YB82_WALMC</name>
<dbReference type="EMBL" id="JH668234">
    <property type="protein sequence ID" value="EIM21224.1"/>
    <property type="molecule type" value="Genomic_DNA"/>
</dbReference>
<dbReference type="RefSeq" id="XP_006958896.1">
    <property type="nucleotide sequence ID" value="XM_006958834.1"/>
</dbReference>
<proteinExistence type="inferred from homology"/>
<keyword evidence="4" id="KW-1185">Reference proteome</keyword>
<keyword evidence="1 2" id="KW-0195">Cyclin</keyword>
<dbReference type="PIRSF" id="PIRSF027110">
    <property type="entry name" value="PREG"/>
    <property type="match status" value="1"/>
</dbReference>
<dbReference type="GO" id="GO:0019901">
    <property type="term" value="F:protein kinase binding"/>
    <property type="evidence" value="ECO:0007669"/>
    <property type="project" value="UniProtKB-UniRule"/>
</dbReference>
<evidence type="ECO:0000313" key="4">
    <source>
        <dbReference type="Proteomes" id="UP000005242"/>
    </source>
</evidence>
<sequence length="175" mass="20120">MDDLIEFDTNNLIDLLDKFLLDELSKETNNTATRTTPTTSACIDSLNNPSSLQLFQAKSIPTISIKNYLSRILRYCPSTNQVFLSLLVYFNRMKSLSNVFTLNSYNIHRLIIAGITVSSKFLSDIFYTNSRYAKVGGLPLSELNQLELHFLLLNDFNLFINKSEIDFYFKLLLEH</sequence>
<dbReference type="PANTHER" id="PTHR15615:SF94">
    <property type="entry name" value="PHO85 CYCLIN-6-RELATED"/>
    <property type="match status" value="1"/>
</dbReference>
<dbReference type="InParanoid" id="I4YB82"/>
<gene>
    <name evidence="3" type="ORF">WALSEDRAFT_46712</name>
</gene>
<dbReference type="Pfam" id="PF08613">
    <property type="entry name" value="Cyclin"/>
    <property type="match status" value="1"/>
</dbReference>
<organism evidence="3 4">
    <name type="scientific">Wallemia mellicola (strain ATCC MYA-4683 / CBS 633.66)</name>
    <name type="common">Wallemia sebi (CBS 633.66)</name>
    <dbReference type="NCBI Taxonomy" id="671144"/>
    <lineage>
        <taxon>Eukaryota</taxon>
        <taxon>Fungi</taxon>
        <taxon>Dikarya</taxon>
        <taxon>Basidiomycota</taxon>
        <taxon>Wallemiomycotina</taxon>
        <taxon>Wallemiomycetes</taxon>
        <taxon>Wallemiales</taxon>
        <taxon>Wallemiaceae</taxon>
        <taxon>Wallemia</taxon>
    </lineage>
</organism>